<keyword evidence="1" id="KW-1133">Transmembrane helix</keyword>
<proteinExistence type="predicted"/>
<organism evidence="2 3">
    <name type="scientific">Musa balbisiana</name>
    <name type="common">Banana</name>
    <dbReference type="NCBI Taxonomy" id="52838"/>
    <lineage>
        <taxon>Eukaryota</taxon>
        <taxon>Viridiplantae</taxon>
        <taxon>Streptophyta</taxon>
        <taxon>Embryophyta</taxon>
        <taxon>Tracheophyta</taxon>
        <taxon>Spermatophyta</taxon>
        <taxon>Magnoliopsida</taxon>
        <taxon>Liliopsida</taxon>
        <taxon>Zingiberales</taxon>
        <taxon>Musaceae</taxon>
        <taxon>Musa</taxon>
    </lineage>
</organism>
<name>A0A4S8JZ89_MUSBA</name>
<evidence type="ECO:0000313" key="3">
    <source>
        <dbReference type="Proteomes" id="UP000317650"/>
    </source>
</evidence>
<dbReference type="PANTHER" id="PTHR35697:SF1">
    <property type="entry name" value="PROTEIN TRACHEARY ELEMENT DIFFERENTIATION-RELATED 7"/>
    <property type="match status" value="1"/>
</dbReference>
<dbReference type="AlphaFoldDB" id="A0A4S8JZ89"/>
<dbReference type="GO" id="GO:0009834">
    <property type="term" value="P:plant-type secondary cell wall biogenesis"/>
    <property type="evidence" value="ECO:0007669"/>
    <property type="project" value="InterPro"/>
</dbReference>
<keyword evidence="1" id="KW-0812">Transmembrane</keyword>
<feature type="transmembrane region" description="Helical" evidence="1">
    <location>
        <begin position="85"/>
        <end position="113"/>
    </location>
</feature>
<evidence type="ECO:0000256" key="1">
    <source>
        <dbReference type="SAM" id="Phobius"/>
    </source>
</evidence>
<comment type="caution">
    <text evidence="2">The sequence shown here is derived from an EMBL/GenBank/DDBJ whole genome shotgun (WGS) entry which is preliminary data.</text>
</comment>
<dbReference type="InterPro" id="IPR044950">
    <property type="entry name" value="TED6/7"/>
</dbReference>
<reference evidence="2 3" key="1">
    <citation type="journal article" date="2019" name="Nat. Plants">
        <title>Genome sequencing of Musa balbisiana reveals subgenome evolution and function divergence in polyploid bananas.</title>
        <authorList>
            <person name="Yao X."/>
        </authorList>
    </citation>
    <scope>NUCLEOTIDE SEQUENCE [LARGE SCALE GENOMIC DNA]</scope>
    <source>
        <strain evidence="3">cv. DH-PKW</strain>
        <tissue evidence="2">Leaves</tissue>
    </source>
</reference>
<keyword evidence="1" id="KW-0472">Membrane</keyword>
<accession>A0A4S8JZ89</accession>
<dbReference type="STRING" id="52838.A0A4S8JZ89"/>
<evidence type="ECO:0000313" key="2">
    <source>
        <dbReference type="EMBL" id="THU67701.1"/>
    </source>
</evidence>
<keyword evidence="3" id="KW-1185">Reference proteome</keyword>
<dbReference type="PANTHER" id="PTHR35697">
    <property type="entry name" value="OS08G0108300 PROTEIN"/>
    <property type="match status" value="1"/>
</dbReference>
<dbReference type="Proteomes" id="UP000317650">
    <property type="component" value="Chromosome 5"/>
</dbReference>
<gene>
    <name evidence="2" type="ORF">C4D60_Mb05t27490</name>
</gene>
<sequence length="194" mass="21234">MAGQREAVDVEDRVHLHKTVVPGSHRQQPAAPSVHEVIEEVPIPFHPKLPPVHLPPIPKLPPLPDLPKPHIPKLSFGLPFLNLHIIGTVLVSIGVLFLLAILAGVACCCCTNFRKKKMAGQREAVDVENRVHVHKTVVPGSHRQQPAAPSVHEVIEEGKGINEASRSEPYTSEKGMSEQRTIKERLLVDIGGLD</sequence>
<dbReference type="EMBL" id="PYDT01000003">
    <property type="protein sequence ID" value="THU67701.1"/>
    <property type="molecule type" value="Genomic_DNA"/>
</dbReference>
<protein>
    <submittedName>
        <fullName evidence="2">Uncharacterized protein</fullName>
    </submittedName>
</protein>